<evidence type="ECO:0000256" key="2">
    <source>
        <dbReference type="ARBA" id="ARBA00004214"/>
    </source>
</evidence>
<dbReference type="InterPro" id="IPR029052">
    <property type="entry name" value="Metallo-depent_PP-like"/>
</dbReference>
<dbReference type="GO" id="GO:0030496">
    <property type="term" value="C:midbody"/>
    <property type="evidence" value="ECO:0007669"/>
    <property type="project" value="UniProtKB-SubCell"/>
</dbReference>
<comment type="catalytic activity">
    <reaction evidence="11">
        <text>O-phospho-L-seryl-[protein] + H2O = L-seryl-[protein] + phosphate</text>
        <dbReference type="Rhea" id="RHEA:20629"/>
        <dbReference type="Rhea" id="RHEA-COMP:9863"/>
        <dbReference type="Rhea" id="RHEA-COMP:11604"/>
        <dbReference type="ChEBI" id="CHEBI:15377"/>
        <dbReference type="ChEBI" id="CHEBI:29999"/>
        <dbReference type="ChEBI" id="CHEBI:43474"/>
        <dbReference type="ChEBI" id="CHEBI:83421"/>
        <dbReference type="EC" id="3.1.3.16"/>
    </reaction>
</comment>
<evidence type="ECO:0000256" key="7">
    <source>
        <dbReference type="ARBA" id="ARBA00022801"/>
    </source>
</evidence>
<dbReference type="InterPro" id="IPR050341">
    <property type="entry name" value="PP1_catalytic_subunit"/>
</dbReference>
<evidence type="ECO:0000313" key="15">
    <source>
        <dbReference type="Proteomes" id="UP000694561"/>
    </source>
</evidence>
<evidence type="ECO:0000256" key="12">
    <source>
        <dbReference type="ARBA" id="ARBA00048336"/>
    </source>
</evidence>
<comment type="subcellular location">
    <subcellularLocation>
        <location evidence="4">Chromosome</location>
        <location evidence="4">Centromere</location>
        <location evidence="4">Kinetochore</location>
    </subcellularLocation>
    <subcellularLocation>
        <location evidence="3">Cleavage furrow</location>
    </subcellularLocation>
    <subcellularLocation>
        <location evidence="2">Midbody</location>
    </subcellularLocation>
</comment>
<dbReference type="GO" id="GO:0046872">
    <property type="term" value="F:metal ion binding"/>
    <property type="evidence" value="ECO:0007669"/>
    <property type="project" value="UniProtKB-KW"/>
</dbReference>
<evidence type="ECO:0000259" key="13">
    <source>
        <dbReference type="Pfam" id="PF00149"/>
    </source>
</evidence>
<dbReference type="GO" id="GO:0000776">
    <property type="term" value="C:kinetochore"/>
    <property type="evidence" value="ECO:0007669"/>
    <property type="project" value="UniProtKB-KW"/>
</dbReference>
<dbReference type="SUPFAM" id="SSF56300">
    <property type="entry name" value="Metallo-dependent phosphatases"/>
    <property type="match status" value="1"/>
</dbReference>
<keyword evidence="10" id="KW-0464">Manganese</keyword>
<dbReference type="Proteomes" id="UP000694561">
    <property type="component" value="Unplaced"/>
</dbReference>
<keyword evidence="15" id="KW-1185">Reference proteome</keyword>
<keyword evidence="6" id="KW-0479">Metal-binding</keyword>
<dbReference type="GO" id="GO:0005737">
    <property type="term" value="C:cytoplasm"/>
    <property type="evidence" value="ECO:0007669"/>
    <property type="project" value="TreeGrafter"/>
</dbReference>
<dbReference type="GO" id="GO:0032154">
    <property type="term" value="C:cleavage furrow"/>
    <property type="evidence" value="ECO:0007669"/>
    <property type="project" value="UniProtKB-SubCell"/>
</dbReference>
<evidence type="ECO:0000256" key="11">
    <source>
        <dbReference type="ARBA" id="ARBA00047761"/>
    </source>
</evidence>
<comment type="cofactor">
    <cofactor evidence="1">
        <name>Mn(2+)</name>
        <dbReference type="ChEBI" id="CHEBI:29035"/>
    </cofactor>
</comment>
<dbReference type="InterPro" id="IPR006186">
    <property type="entry name" value="Ser/Thr-sp_prot-phosphatase"/>
</dbReference>
<reference evidence="14" key="1">
    <citation type="submission" date="2025-08" db="UniProtKB">
        <authorList>
            <consortium name="Ensembl"/>
        </authorList>
    </citation>
    <scope>IDENTIFICATION</scope>
</reference>
<dbReference type="GO" id="GO:0004722">
    <property type="term" value="F:protein serine/threonine phosphatase activity"/>
    <property type="evidence" value="ECO:0007669"/>
    <property type="project" value="UniProtKB-EC"/>
</dbReference>
<protein>
    <recommendedName>
        <fullName evidence="5">protein-serine/threonine phosphatase</fullName>
        <ecNumber evidence="5">3.1.3.16</ecNumber>
    </recommendedName>
</protein>
<dbReference type="PANTHER" id="PTHR11668:SF300">
    <property type="entry name" value="SERINE_THREONINE-PROTEIN PHOSPHATASE"/>
    <property type="match status" value="1"/>
</dbReference>
<dbReference type="PRINTS" id="PR00114">
    <property type="entry name" value="STPHPHTASE"/>
</dbReference>
<dbReference type="Gene3D" id="3.60.21.10">
    <property type="match status" value="1"/>
</dbReference>
<sequence>MADTNKLNINSLIQWLLEVRGSKLAAVVDEKTFCCHGSLSPGLQSMEQIPRAVRPTDIPDQGLLCDLLWSDPGKDVLGWGENDRGVVLHIWC</sequence>
<proteinExistence type="predicted"/>
<keyword evidence="9" id="KW-0904">Protein phosphatase</keyword>
<evidence type="ECO:0000256" key="3">
    <source>
        <dbReference type="ARBA" id="ARBA00004626"/>
    </source>
</evidence>
<comment type="catalytic activity">
    <reaction evidence="12">
        <text>O-phospho-L-threonyl-[protein] + H2O = L-threonyl-[protein] + phosphate</text>
        <dbReference type="Rhea" id="RHEA:47004"/>
        <dbReference type="Rhea" id="RHEA-COMP:11060"/>
        <dbReference type="Rhea" id="RHEA-COMP:11605"/>
        <dbReference type="ChEBI" id="CHEBI:15377"/>
        <dbReference type="ChEBI" id="CHEBI:30013"/>
        <dbReference type="ChEBI" id="CHEBI:43474"/>
        <dbReference type="ChEBI" id="CHEBI:61977"/>
        <dbReference type="EC" id="3.1.3.16"/>
    </reaction>
</comment>
<keyword evidence="7" id="KW-0378">Hydrolase</keyword>
<dbReference type="EC" id="3.1.3.16" evidence="5"/>
<reference evidence="14" key="2">
    <citation type="submission" date="2025-09" db="UniProtKB">
        <authorList>
            <consortium name="Ensembl"/>
        </authorList>
    </citation>
    <scope>IDENTIFICATION</scope>
</reference>
<dbReference type="Pfam" id="PF00149">
    <property type="entry name" value="Metallophos"/>
    <property type="match status" value="1"/>
</dbReference>
<feature type="domain" description="Calcineurin-like phosphoesterase" evidence="13">
    <location>
        <begin position="23"/>
        <end position="86"/>
    </location>
</feature>
<accession>A0A8C6BZH7</accession>
<name>A0A8C6BZH7_MONMO</name>
<evidence type="ECO:0000256" key="10">
    <source>
        <dbReference type="ARBA" id="ARBA00023211"/>
    </source>
</evidence>
<evidence type="ECO:0000256" key="1">
    <source>
        <dbReference type="ARBA" id="ARBA00001936"/>
    </source>
</evidence>
<dbReference type="PANTHER" id="PTHR11668">
    <property type="entry name" value="SERINE/THREONINE PROTEIN PHOSPHATASE"/>
    <property type="match status" value="1"/>
</dbReference>
<evidence type="ECO:0000256" key="9">
    <source>
        <dbReference type="ARBA" id="ARBA00022912"/>
    </source>
</evidence>
<organism evidence="14 15">
    <name type="scientific">Monodon monoceros</name>
    <name type="common">Narwhal</name>
    <name type="synonym">Ceratodon monodon</name>
    <dbReference type="NCBI Taxonomy" id="40151"/>
    <lineage>
        <taxon>Eukaryota</taxon>
        <taxon>Metazoa</taxon>
        <taxon>Chordata</taxon>
        <taxon>Craniata</taxon>
        <taxon>Vertebrata</taxon>
        <taxon>Euteleostomi</taxon>
        <taxon>Mammalia</taxon>
        <taxon>Eutheria</taxon>
        <taxon>Laurasiatheria</taxon>
        <taxon>Artiodactyla</taxon>
        <taxon>Whippomorpha</taxon>
        <taxon>Cetacea</taxon>
        <taxon>Odontoceti</taxon>
        <taxon>Monodontidae</taxon>
        <taxon>Monodon</taxon>
    </lineage>
</organism>
<evidence type="ECO:0000313" key="14">
    <source>
        <dbReference type="Ensembl" id="ENSMMNP00015023502.1"/>
    </source>
</evidence>
<dbReference type="AlphaFoldDB" id="A0A8C6BZH7"/>
<dbReference type="GeneTree" id="ENSGT00940000154644"/>
<evidence type="ECO:0000256" key="8">
    <source>
        <dbReference type="ARBA" id="ARBA00022838"/>
    </source>
</evidence>
<keyword evidence="8" id="KW-0995">Kinetochore</keyword>
<dbReference type="InterPro" id="IPR004843">
    <property type="entry name" value="Calcineurin-like_PHP"/>
</dbReference>
<dbReference type="Ensembl" id="ENSMMNT00015025813.1">
    <property type="protein sequence ID" value="ENSMMNP00015023502.1"/>
    <property type="gene ID" value="ENSMMNG00015017245.1"/>
</dbReference>
<evidence type="ECO:0000256" key="6">
    <source>
        <dbReference type="ARBA" id="ARBA00022723"/>
    </source>
</evidence>
<dbReference type="GO" id="GO:0005634">
    <property type="term" value="C:nucleus"/>
    <property type="evidence" value="ECO:0007669"/>
    <property type="project" value="TreeGrafter"/>
</dbReference>
<evidence type="ECO:0000256" key="4">
    <source>
        <dbReference type="ARBA" id="ARBA00004629"/>
    </source>
</evidence>
<evidence type="ECO:0000256" key="5">
    <source>
        <dbReference type="ARBA" id="ARBA00013081"/>
    </source>
</evidence>